<dbReference type="AlphaFoldDB" id="A0A1T4VZG8"/>
<dbReference type="SUPFAM" id="SSF53448">
    <property type="entry name" value="Nucleotide-diphospho-sugar transferases"/>
    <property type="match status" value="1"/>
</dbReference>
<evidence type="ECO:0000256" key="6">
    <source>
        <dbReference type="ARBA" id="ARBA00023136"/>
    </source>
</evidence>
<accession>A0A1T4VZG8</accession>
<dbReference type="STRING" id="1121442.SAMN02745702_01304"/>
<keyword evidence="6" id="KW-0472">Membrane</keyword>
<dbReference type="GO" id="GO:0019350">
    <property type="term" value="P:teichoic acid biosynthetic process"/>
    <property type="evidence" value="ECO:0007669"/>
    <property type="project" value="UniProtKB-KW"/>
</dbReference>
<dbReference type="InterPro" id="IPR043148">
    <property type="entry name" value="TagF_C"/>
</dbReference>
<proteinExistence type="inferred from homology"/>
<dbReference type="PANTHER" id="PTHR37316:SF1">
    <property type="entry name" value="TEICHOIC ACID GLYCEROL-PHOSPHATE PRIMASE"/>
    <property type="match status" value="1"/>
</dbReference>
<evidence type="ECO:0000313" key="7">
    <source>
        <dbReference type="EMBL" id="SKA70215.1"/>
    </source>
</evidence>
<dbReference type="Gene3D" id="3.40.50.12580">
    <property type="match status" value="1"/>
</dbReference>
<sequence>MNIKKYIKKAFKKKKVKSTAKKIIKPAPVANKKISIKNKLDEIISTLEFTQKKPNLTVIILAITGAEFSARTTGSISNNKNHDVEFLFITNKAKLDKKKLNTLQKKTPNSRIIDITSSTTVSEAINIGFASAKSDYVTFFCENDVFDKEFCKTVTNHISNDHFDILLTNQLKNSELNRFLNNEPSSKDFSDAFFYGSVIAKKAWADLATSTSQPKLDHWKFILGFNANSLKEKKIIKTNKELSYTTGNEPNPTLRCLAGYFSDIQKISSLIHQNKIDKDQTLASIYKFIRLILKSDPPMLNKRLLACMTAIFIADLHSCYGEYDFENLKEKTSDVLNFGQGLKSEEAYKIMTELLPHYTHFDSYDLGVIETRYLEDLREDFLPRLREKYKTVYLTKPQYYGYHWFNCLVMRAQIKDTKLILATNSIHKFISGGKPVFQLWHGLGLMKKVLDLKTKEFPQKYAVCSSKECQGEMSRIFQIPPTSVFPCGTAQTDKLFNTEKAKRVKADIRGKYNIPKNKKIVFFAPTFRAGTPHYYDIGFSVESLSQQLENSPYLIIAKKHHVFKHIMNKTGQDTCNFYTSNNKQFIVDDELSFFDLLMASDIFITDYSSSIFYAVLRNIPVVFYTPDLEKYLSGDNGLLIDFKKEVPGPVIEEKSESKLIEGITESYQYVDTDKYLNFKKKHVGSCDGNASSRIIEKVQEIIKTREHFDSIQN</sequence>
<dbReference type="InterPro" id="IPR043149">
    <property type="entry name" value="TagF_N"/>
</dbReference>
<keyword evidence="8" id="KW-1185">Reference proteome</keyword>
<comment type="subcellular location">
    <subcellularLocation>
        <location evidence="1">Cell membrane</location>
        <topology evidence="1">Peripheral membrane protein</topology>
    </subcellularLocation>
</comment>
<dbReference type="RefSeq" id="WP_078684593.1">
    <property type="nucleotide sequence ID" value="NZ_FUYA01000003.1"/>
</dbReference>
<dbReference type="Proteomes" id="UP000189733">
    <property type="component" value="Unassembled WGS sequence"/>
</dbReference>
<evidence type="ECO:0000256" key="3">
    <source>
        <dbReference type="ARBA" id="ARBA00022475"/>
    </source>
</evidence>
<dbReference type="InterPro" id="IPR051612">
    <property type="entry name" value="Teichoic_Acid_Biosynth"/>
</dbReference>
<dbReference type="OrthoDB" id="2676521at2"/>
<evidence type="ECO:0000256" key="4">
    <source>
        <dbReference type="ARBA" id="ARBA00022679"/>
    </source>
</evidence>
<comment type="similarity">
    <text evidence="2">Belongs to the CDP-glycerol glycerophosphotransferase family.</text>
</comment>
<evidence type="ECO:0000256" key="2">
    <source>
        <dbReference type="ARBA" id="ARBA00010488"/>
    </source>
</evidence>
<dbReference type="SUPFAM" id="SSF53756">
    <property type="entry name" value="UDP-Glycosyltransferase/glycogen phosphorylase"/>
    <property type="match status" value="1"/>
</dbReference>
<evidence type="ECO:0000256" key="5">
    <source>
        <dbReference type="ARBA" id="ARBA00022944"/>
    </source>
</evidence>
<dbReference type="Gene3D" id="3.90.550.10">
    <property type="entry name" value="Spore Coat Polysaccharide Biosynthesis Protein SpsA, Chain A"/>
    <property type="match status" value="1"/>
</dbReference>
<organism evidence="7 8">
    <name type="scientific">Desulfobaculum bizertense DSM 18034</name>
    <dbReference type="NCBI Taxonomy" id="1121442"/>
    <lineage>
        <taxon>Bacteria</taxon>
        <taxon>Pseudomonadati</taxon>
        <taxon>Thermodesulfobacteriota</taxon>
        <taxon>Desulfovibrionia</taxon>
        <taxon>Desulfovibrionales</taxon>
        <taxon>Desulfovibrionaceae</taxon>
        <taxon>Desulfobaculum</taxon>
    </lineage>
</organism>
<dbReference type="PANTHER" id="PTHR37316">
    <property type="entry name" value="TEICHOIC ACID GLYCEROL-PHOSPHATE PRIMASE"/>
    <property type="match status" value="1"/>
</dbReference>
<protein>
    <submittedName>
        <fullName evidence="7">CDP-glycerol glycerophosphotransferase, TagB/SpsB family</fullName>
    </submittedName>
</protein>
<name>A0A1T4VZG8_9BACT</name>
<evidence type="ECO:0000256" key="1">
    <source>
        <dbReference type="ARBA" id="ARBA00004202"/>
    </source>
</evidence>
<dbReference type="InterPro" id="IPR007554">
    <property type="entry name" value="Glycerophosphate_synth"/>
</dbReference>
<dbReference type="GO" id="GO:0005886">
    <property type="term" value="C:plasma membrane"/>
    <property type="evidence" value="ECO:0007669"/>
    <property type="project" value="UniProtKB-SubCell"/>
</dbReference>
<gene>
    <name evidence="7" type="ORF">SAMN02745702_01304</name>
</gene>
<keyword evidence="3" id="KW-1003">Cell membrane</keyword>
<reference evidence="7 8" key="1">
    <citation type="submission" date="2017-02" db="EMBL/GenBank/DDBJ databases">
        <authorList>
            <person name="Peterson S.W."/>
        </authorList>
    </citation>
    <scope>NUCLEOTIDE SEQUENCE [LARGE SCALE GENOMIC DNA]</scope>
    <source>
        <strain evidence="7 8">DSM 18034</strain>
    </source>
</reference>
<dbReference type="InterPro" id="IPR029044">
    <property type="entry name" value="Nucleotide-diphossugar_trans"/>
</dbReference>
<keyword evidence="4 7" id="KW-0808">Transferase</keyword>
<dbReference type="GO" id="GO:0047355">
    <property type="term" value="F:CDP-glycerol glycerophosphotransferase activity"/>
    <property type="evidence" value="ECO:0007669"/>
    <property type="project" value="InterPro"/>
</dbReference>
<dbReference type="Pfam" id="PF04464">
    <property type="entry name" value="Glyphos_transf"/>
    <property type="match status" value="1"/>
</dbReference>
<dbReference type="EMBL" id="FUYA01000003">
    <property type="protein sequence ID" value="SKA70215.1"/>
    <property type="molecule type" value="Genomic_DNA"/>
</dbReference>
<dbReference type="Gene3D" id="3.40.50.11820">
    <property type="match status" value="1"/>
</dbReference>
<keyword evidence="5" id="KW-0777">Teichoic acid biosynthesis</keyword>
<evidence type="ECO:0000313" key="8">
    <source>
        <dbReference type="Proteomes" id="UP000189733"/>
    </source>
</evidence>